<evidence type="ECO:0000256" key="9">
    <source>
        <dbReference type="ARBA" id="ARBA00022989"/>
    </source>
</evidence>
<evidence type="ECO:0000256" key="2">
    <source>
        <dbReference type="ARBA" id="ARBA00004651"/>
    </source>
</evidence>
<proteinExistence type="inferred from homology"/>
<comment type="similarity">
    <text evidence="12">Belongs to the cytochrome b561 family.</text>
</comment>
<evidence type="ECO:0000259" key="14">
    <source>
        <dbReference type="Pfam" id="PF01292"/>
    </source>
</evidence>
<keyword evidence="10" id="KW-0408">Iron</keyword>
<feature type="transmembrane region" description="Helical" evidence="13">
    <location>
        <begin position="91"/>
        <end position="114"/>
    </location>
</feature>
<dbReference type="RefSeq" id="WP_282300863.1">
    <property type="nucleotide sequence ID" value="NZ_CP124616.1"/>
</dbReference>
<dbReference type="EMBL" id="CP124616">
    <property type="protein sequence ID" value="WGW04232.1"/>
    <property type="molecule type" value="Genomic_DNA"/>
</dbReference>
<dbReference type="InterPro" id="IPR011577">
    <property type="entry name" value="Cyt_b561_bac/Ni-Hgenase"/>
</dbReference>
<organism evidence="15 16">
    <name type="scientific">Tropicibacter oceani</name>
    <dbReference type="NCBI Taxonomy" id="3058420"/>
    <lineage>
        <taxon>Bacteria</taxon>
        <taxon>Pseudomonadati</taxon>
        <taxon>Pseudomonadota</taxon>
        <taxon>Alphaproteobacteria</taxon>
        <taxon>Rhodobacterales</taxon>
        <taxon>Roseobacteraceae</taxon>
        <taxon>Tropicibacter</taxon>
    </lineage>
</organism>
<accession>A0ABY8QJA6</accession>
<keyword evidence="9 13" id="KW-1133">Transmembrane helix</keyword>
<evidence type="ECO:0000256" key="7">
    <source>
        <dbReference type="ARBA" id="ARBA00022723"/>
    </source>
</evidence>
<evidence type="ECO:0000256" key="13">
    <source>
        <dbReference type="SAM" id="Phobius"/>
    </source>
</evidence>
<keyword evidence="16" id="KW-1185">Reference proteome</keyword>
<reference evidence="15 16" key="1">
    <citation type="submission" date="2023-05" db="EMBL/GenBank/DDBJ databases">
        <title>YMD87, complete Genome.</title>
        <authorList>
            <person name="Zhang J."/>
            <person name="Xu X."/>
        </authorList>
    </citation>
    <scope>NUCLEOTIDE SEQUENCE [LARGE SCALE GENOMIC DNA]</scope>
    <source>
        <strain evidence="15 16">YMD87</strain>
    </source>
</reference>
<evidence type="ECO:0000256" key="1">
    <source>
        <dbReference type="ARBA" id="ARBA00001970"/>
    </source>
</evidence>
<dbReference type="InterPro" id="IPR052168">
    <property type="entry name" value="Cytochrome_b561_oxidase"/>
</dbReference>
<dbReference type="Proteomes" id="UP001241605">
    <property type="component" value="Chromosome"/>
</dbReference>
<keyword evidence="7" id="KW-0479">Metal-binding</keyword>
<evidence type="ECO:0000256" key="6">
    <source>
        <dbReference type="ARBA" id="ARBA00022692"/>
    </source>
</evidence>
<dbReference type="PANTHER" id="PTHR30529">
    <property type="entry name" value="CYTOCHROME B561"/>
    <property type="match status" value="1"/>
</dbReference>
<name>A0ABY8QJA6_9RHOB</name>
<keyword evidence="8" id="KW-0249">Electron transport</keyword>
<protein>
    <submittedName>
        <fullName evidence="15">Cytochrome b</fullName>
    </submittedName>
</protein>
<evidence type="ECO:0000256" key="10">
    <source>
        <dbReference type="ARBA" id="ARBA00023004"/>
    </source>
</evidence>
<feature type="transmembrane region" description="Helical" evidence="13">
    <location>
        <begin position="12"/>
        <end position="28"/>
    </location>
</feature>
<evidence type="ECO:0000256" key="11">
    <source>
        <dbReference type="ARBA" id="ARBA00023136"/>
    </source>
</evidence>
<evidence type="ECO:0000256" key="8">
    <source>
        <dbReference type="ARBA" id="ARBA00022982"/>
    </source>
</evidence>
<sequence>MTNPVKYARIQIALHWGIFLLFAFNYVVSDGMGKALRTKLEGGIPEGLVATIHPPIGVAVLVLTLIRIVARLKLGAPALPEGNNPLMDKAAHLAHLALYGLLVLIPLSGMAAWGVGIAPAGDAHEILVNLTMFIVVVHAAAALFHQFVLKDNLMMRMRPKG</sequence>
<gene>
    <name evidence="15" type="ORF">QF118_01465</name>
</gene>
<evidence type="ECO:0000256" key="3">
    <source>
        <dbReference type="ARBA" id="ARBA00022448"/>
    </source>
</evidence>
<evidence type="ECO:0000256" key="12">
    <source>
        <dbReference type="ARBA" id="ARBA00037975"/>
    </source>
</evidence>
<dbReference type="Pfam" id="PF01292">
    <property type="entry name" value="Ni_hydr_CYTB"/>
    <property type="match status" value="1"/>
</dbReference>
<evidence type="ECO:0000256" key="5">
    <source>
        <dbReference type="ARBA" id="ARBA00022617"/>
    </source>
</evidence>
<dbReference type="SUPFAM" id="SSF81342">
    <property type="entry name" value="Transmembrane di-heme cytochromes"/>
    <property type="match status" value="1"/>
</dbReference>
<feature type="domain" description="Cytochrome b561 bacterial/Ni-hydrogenase" evidence="14">
    <location>
        <begin position="7"/>
        <end position="159"/>
    </location>
</feature>
<keyword evidence="6 13" id="KW-0812">Transmembrane</keyword>
<evidence type="ECO:0000313" key="16">
    <source>
        <dbReference type="Proteomes" id="UP001241605"/>
    </source>
</evidence>
<keyword evidence="11 13" id="KW-0472">Membrane</keyword>
<dbReference type="InterPro" id="IPR016174">
    <property type="entry name" value="Di-haem_cyt_TM"/>
</dbReference>
<keyword evidence="5" id="KW-0349">Heme</keyword>
<comment type="cofactor">
    <cofactor evidence="1">
        <name>heme b</name>
        <dbReference type="ChEBI" id="CHEBI:60344"/>
    </cofactor>
</comment>
<evidence type="ECO:0000313" key="15">
    <source>
        <dbReference type="EMBL" id="WGW04232.1"/>
    </source>
</evidence>
<feature type="transmembrane region" description="Helical" evidence="13">
    <location>
        <begin position="48"/>
        <end position="70"/>
    </location>
</feature>
<keyword evidence="4" id="KW-1003">Cell membrane</keyword>
<dbReference type="PANTHER" id="PTHR30529:SF1">
    <property type="entry name" value="CYTOCHROME B561 HOMOLOG 2"/>
    <property type="match status" value="1"/>
</dbReference>
<comment type="subcellular location">
    <subcellularLocation>
        <location evidence="2">Cell membrane</location>
        <topology evidence="2">Multi-pass membrane protein</topology>
    </subcellularLocation>
</comment>
<feature type="transmembrane region" description="Helical" evidence="13">
    <location>
        <begin position="126"/>
        <end position="149"/>
    </location>
</feature>
<evidence type="ECO:0000256" key="4">
    <source>
        <dbReference type="ARBA" id="ARBA00022475"/>
    </source>
</evidence>
<keyword evidence="3" id="KW-0813">Transport</keyword>